<dbReference type="AlphaFoldDB" id="A0A8J3QCB9"/>
<evidence type="ECO:0000313" key="3">
    <source>
        <dbReference type="Proteomes" id="UP000612899"/>
    </source>
</evidence>
<gene>
    <name evidence="2" type="ORF">Rhe02_50470</name>
</gene>
<dbReference type="Pfam" id="PF01636">
    <property type="entry name" value="APH"/>
    <property type="match status" value="1"/>
</dbReference>
<accession>A0A8J3QCB9</accession>
<protein>
    <submittedName>
        <fullName evidence="2">Phosphotransferase</fullName>
    </submittedName>
</protein>
<dbReference type="RefSeq" id="WP_203910785.1">
    <property type="nucleotide sequence ID" value="NZ_BONY01000032.1"/>
</dbReference>
<sequence>MTSPTQRQLTLAQVAAFAEEAFGLPVAQAAPLEGGTFAAVWKVGLVDGREAVLKVGPLPGVPILIYERDMIRSEAEYFRLVAAKAPEVPVPRVLFNGDDWLFTSMLAGTPLSKLPEPEHAGVREQLGAALARVHTITGTFFGYPGDRPNATDWPTAFAAMMEALLQDAVVWQVALPVSAQRIRDVVAAAAPALGEVRTPVLVHFDLWDGNVLAHEGKLTGLVDGERYLYGDPLIDFVSPAIFRNLEDEPDHPFLRGYGEVALYGLARQRLVLYRLYLDLLMHVEVPSRGITDPRRIGFVAEHLVRQVEALERLS</sequence>
<feature type="domain" description="Aminoglycoside phosphotransferase" evidence="1">
    <location>
        <begin position="30"/>
        <end position="261"/>
    </location>
</feature>
<evidence type="ECO:0000259" key="1">
    <source>
        <dbReference type="Pfam" id="PF01636"/>
    </source>
</evidence>
<dbReference type="PIRSF" id="PIRSF000707">
    <property type="entry name" value="Hygromycin-B_kinase"/>
    <property type="match status" value="1"/>
</dbReference>
<proteinExistence type="predicted"/>
<dbReference type="PANTHER" id="PTHR21310:SF15">
    <property type="entry name" value="AMINOGLYCOSIDE PHOSPHOTRANSFERASE DOMAIN-CONTAINING PROTEIN"/>
    <property type="match status" value="1"/>
</dbReference>
<dbReference type="InterPro" id="IPR051678">
    <property type="entry name" value="AGP_Transferase"/>
</dbReference>
<comment type="caution">
    <text evidence="2">The sequence shown here is derived from an EMBL/GenBank/DDBJ whole genome shotgun (WGS) entry which is preliminary data.</text>
</comment>
<name>A0A8J3QCB9_9ACTN</name>
<evidence type="ECO:0000313" key="2">
    <source>
        <dbReference type="EMBL" id="GIH06980.1"/>
    </source>
</evidence>
<organism evidence="2 3">
    <name type="scientific">Rhizocola hellebori</name>
    <dbReference type="NCBI Taxonomy" id="1392758"/>
    <lineage>
        <taxon>Bacteria</taxon>
        <taxon>Bacillati</taxon>
        <taxon>Actinomycetota</taxon>
        <taxon>Actinomycetes</taxon>
        <taxon>Micromonosporales</taxon>
        <taxon>Micromonosporaceae</taxon>
        <taxon>Rhizocola</taxon>
    </lineage>
</organism>
<dbReference type="Gene3D" id="3.90.1200.10">
    <property type="match status" value="1"/>
</dbReference>
<dbReference type="PANTHER" id="PTHR21310">
    <property type="entry name" value="AMINOGLYCOSIDE PHOSPHOTRANSFERASE-RELATED-RELATED"/>
    <property type="match status" value="1"/>
</dbReference>
<keyword evidence="3" id="KW-1185">Reference proteome</keyword>
<dbReference type="InterPro" id="IPR011009">
    <property type="entry name" value="Kinase-like_dom_sf"/>
</dbReference>
<dbReference type="InterPro" id="IPR002575">
    <property type="entry name" value="Aminoglycoside_PTrfase"/>
</dbReference>
<dbReference type="InterPro" id="IPR016259">
    <property type="entry name" value="Hygromycin-B_Kinase"/>
</dbReference>
<dbReference type="SUPFAM" id="SSF56112">
    <property type="entry name" value="Protein kinase-like (PK-like)"/>
    <property type="match status" value="1"/>
</dbReference>
<reference evidence="2" key="1">
    <citation type="submission" date="2021-01" db="EMBL/GenBank/DDBJ databases">
        <title>Whole genome shotgun sequence of Rhizocola hellebori NBRC 109834.</title>
        <authorList>
            <person name="Komaki H."/>
            <person name="Tamura T."/>
        </authorList>
    </citation>
    <scope>NUCLEOTIDE SEQUENCE</scope>
    <source>
        <strain evidence="2">NBRC 109834</strain>
    </source>
</reference>
<dbReference type="Proteomes" id="UP000612899">
    <property type="component" value="Unassembled WGS sequence"/>
</dbReference>
<dbReference type="EMBL" id="BONY01000032">
    <property type="protein sequence ID" value="GIH06980.1"/>
    <property type="molecule type" value="Genomic_DNA"/>
</dbReference>
<dbReference type="Gene3D" id="3.30.200.20">
    <property type="entry name" value="Phosphorylase Kinase, domain 1"/>
    <property type="match status" value="1"/>
</dbReference>